<feature type="non-terminal residue" evidence="1">
    <location>
        <position position="122"/>
    </location>
</feature>
<sequence>EAASRATPLTMTQKLQTAAFFIIQILVSRFRTRKAQKIGETFRISYDTFTSPSALYAYLTASYVTVLEVLMLHTRVSLASTLWQTILFSLLAGDNQELTGESLQDIARLLVGKQTAVSAQIP</sequence>
<proteinExistence type="predicted"/>
<name>A0A1B6ELU2_9HEMI</name>
<gene>
    <name evidence="1" type="ORF">g.3427</name>
</gene>
<organism evidence="1">
    <name type="scientific">Cuerna arida</name>
    <dbReference type="NCBI Taxonomy" id="1464854"/>
    <lineage>
        <taxon>Eukaryota</taxon>
        <taxon>Metazoa</taxon>
        <taxon>Ecdysozoa</taxon>
        <taxon>Arthropoda</taxon>
        <taxon>Hexapoda</taxon>
        <taxon>Insecta</taxon>
        <taxon>Pterygota</taxon>
        <taxon>Neoptera</taxon>
        <taxon>Paraneoptera</taxon>
        <taxon>Hemiptera</taxon>
        <taxon>Auchenorrhyncha</taxon>
        <taxon>Membracoidea</taxon>
        <taxon>Cicadellidae</taxon>
        <taxon>Cicadellinae</taxon>
        <taxon>Proconiini</taxon>
        <taxon>Cuerna</taxon>
    </lineage>
</organism>
<feature type="non-terminal residue" evidence="1">
    <location>
        <position position="1"/>
    </location>
</feature>
<reference evidence="1" key="1">
    <citation type="submission" date="2015-11" db="EMBL/GenBank/DDBJ databases">
        <title>De novo transcriptome assembly of four potential Pierce s Disease insect vectors from Arizona vineyards.</title>
        <authorList>
            <person name="Tassone E.E."/>
        </authorList>
    </citation>
    <scope>NUCLEOTIDE SEQUENCE</scope>
</reference>
<protein>
    <submittedName>
        <fullName evidence="1">Uncharacterized protein</fullName>
    </submittedName>
</protein>
<dbReference type="AlphaFoldDB" id="A0A1B6ELU2"/>
<accession>A0A1B6ELU2</accession>
<dbReference type="EMBL" id="GECZ01030884">
    <property type="protein sequence ID" value="JAS38885.1"/>
    <property type="molecule type" value="Transcribed_RNA"/>
</dbReference>
<evidence type="ECO:0000313" key="1">
    <source>
        <dbReference type="EMBL" id="JAS38885.1"/>
    </source>
</evidence>